<feature type="region of interest" description="Disordered" evidence="1">
    <location>
        <begin position="34"/>
        <end position="88"/>
    </location>
</feature>
<feature type="region of interest" description="Disordered" evidence="1">
    <location>
        <begin position="164"/>
        <end position="188"/>
    </location>
</feature>
<feature type="compositionally biased region" description="Basic and acidic residues" evidence="1">
    <location>
        <begin position="58"/>
        <end position="85"/>
    </location>
</feature>
<evidence type="ECO:0000256" key="1">
    <source>
        <dbReference type="SAM" id="MobiDB-lite"/>
    </source>
</evidence>
<dbReference type="Proteomes" id="UP001212499">
    <property type="component" value="Unassembled WGS sequence"/>
</dbReference>
<feature type="compositionally biased region" description="Polar residues" evidence="1">
    <location>
        <begin position="34"/>
        <end position="46"/>
    </location>
</feature>
<dbReference type="Pfam" id="PF20363">
    <property type="entry name" value="DUF6658"/>
    <property type="match status" value="1"/>
</dbReference>
<comment type="caution">
    <text evidence="2">The sequence shown here is derived from an EMBL/GenBank/DDBJ whole genome shotgun (WGS) entry which is preliminary data.</text>
</comment>
<sequence>MDNMIAFWEKLKLRQFVIIFIAGLLLIVTTSCSGANPQGSKPQNPAVQAGGANNPDKGGGDKYTKYRMSTDTKAINSEEKKEIDRASSQSDLQLLIAISRDSEILYPGADTPQGRVEKEKELPIITDKNFQRPAPGGWIQREPDIGTRIQERVERVQDSVKEASGFLQEKAKQANSRPELQKNPAVGK</sequence>
<reference evidence="2 3" key="1">
    <citation type="submission" date="2023-01" db="EMBL/GenBank/DDBJ databases">
        <title>Genomes from the Australian National Cyanobacteria Reference Collection.</title>
        <authorList>
            <person name="Willis A."/>
            <person name="Lee E.M.F."/>
        </authorList>
    </citation>
    <scope>NUCLEOTIDE SEQUENCE [LARGE SCALE GENOMIC DNA]</scope>
    <source>
        <strain evidence="2 3">CS-1033</strain>
    </source>
</reference>
<protein>
    <submittedName>
        <fullName evidence="2">Uncharacterized protein</fullName>
    </submittedName>
</protein>
<gene>
    <name evidence="2" type="ORF">PN457_15245</name>
</gene>
<accession>A0ABT5AXF4</accession>
<name>A0ABT5AXF4_9CYAN</name>
<organism evidence="2 3">
    <name type="scientific">Anabaenopsis arnoldii</name>
    <dbReference type="NCBI Taxonomy" id="2152938"/>
    <lineage>
        <taxon>Bacteria</taxon>
        <taxon>Bacillati</taxon>
        <taxon>Cyanobacteriota</taxon>
        <taxon>Cyanophyceae</taxon>
        <taxon>Nostocales</taxon>
        <taxon>Nodulariaceae</taxon>
        <taxon>Anabaenopsis</taxon>
    </lineage>
</organism>
<evidence type="ECO:0000313" key="2">
    <source>
        <dbReference type="EMBL" id="MDB9540995.1"/>
    </source>
</evidence>
<proteinExistence type="predicted"/>
<evidence type="ECO:0000313" key="3">
    <source>
        <dbReference type="Proteomes" id="UP001212499"/>
    </source>
</evidence>
<dbReference type="EMBL" id="JAQMUH010000175">
    <property type="protein sequence ID" value="MDB9540995.1"/>
    <property type="molecule type" value="Genomic_DNA"/>
</dbReference>
<keyword evidence="3" id="KW-1185">Reference proteome</keyword>
<dbReference type="InterPro" id="IPR046599">
    <property type="entry name" value="DUF6658"/>
</dbReference>
<dbReference type="RefSeq" id="WP_271734261.1">
    <property type="nucleotide sequence ID" value="NZ_JANQDP010000183.1"/>
</dbReference>